<reference evidence="3" key="1">
    <citation type="submission" date="2022-03" db="EMBL/GenBank/DDBJ databases">
        <authorList>
            <person name="Sayadi A."/>
        </authorList>
    </citation>
    <scope>NUCLEOTIDE SEQUENCE</scope>
</reference>
<feature type="coiled-coil region" evidence="1">
    <location>
        <begin position="162"/>
        <end position="207"/>
    </location>
</feature>
<evidence type="ECO:0000313" key="3">
    <source>
        <dbReference type="EMBL" id="CAH1996663.1"/>
    </source>
</evidence>
<accession>A0A9P0PTN0</accession>
<feature type="region of interest" description="Disordered" evidence="2">
    <location>
        <begin position="396"/>
        <end position="429"/>
    </location>
</feature>
<feature type="compositionally biased region" description="Polar residues" evidence="2">
    <location>
        <begin position="396"/>
        <end position="406"/>
    </location>
</feature>
<feature type="coiled-coil region" evidence="1">
    <location>
        <begin position="18"/>
        <end position="121"/>
    </location>
</feature>
<dbReference type="AlphaFoldDB" id="A0A9P0PTN0"/>
<proteinExistence type="predicted"/>
<sequence>MSDTHEDLDEFLEKFKELLQSKHRRKKIENDLLQLTERLNKELESSESNAKHWESCYKVLLSHDNATLTTKHVELKGKYENLALEYNNLKLEFAVKEKQYQEELELQKTDLTRRLIDSEEKYESEIINFSKRIESDRMCYETKEKELLNEIQATQATTALQIDEIESNLKSKIADLNNKLRQSQTQARTFQTEIAKLKNLLANQRQRNDTLYFQETPIQTVRNNLMYSKMVSRDTNNIYTESEEDANINSQRPPSRENPTFNNVTRESNIDNISRNINTFNINTSASQYSDNHSVIDNPQSVINTYISLQTSDHNNQKNRMNCVDASPFDQNNNSELSKSRIFQQKSTATPEKFQQLSCQAKTFELNNTTCFQRHTSTPLYKGKAGKKNYVLQSNLSNVSTASNQNKDVKNKPRKRKLYDPEHNLEPNE</sequence>
<evidence type="ECO:0000313" key="4">
    <source>
        <dbReference type="Proteomes" id="UP001152888"/>
    </source>
</evidence>
<dbReference type="EMBL" id="CAKOFQ010007263">
    <property type="protein sequence ID" value="CAH1996663.1"/>
    <property type="molecule type" value="Genomic_DNA"/>
</dbReference>
<keyword evidence="1" id="KW-0175">Coiled coil</keyword>
<protein>
    <submittedName>
        <fullName evidence="3">Uncharacterized protein</fullName>
    </submittedName>
</protein>
<organism evidence="3 4">
    <name type="scientific">Acanthoscelides obtectus</name>
    <name type="common">Bean weevil</name>
    <name type="synonym">Bruchus obtectus</name>
    <dbReference type="NCBI Taxonomy" id="200917"/>
    <lineage>
        <taxon>Eukaryota</taxon>
        <taxon>Metazoa</taxon>
        <taxon>Ecdysozoa</taxon>
        <taxon>Arthropoda</taxon>
        <taxon>Hexapoda</taxon>
        <taxon>Insecta</taxon>
        <taxon>Pterygota</taxon>
        <taxon>Neoptera</taxon>
        <taxon>Endopterygota</taxon>
        <taxon>Coleoptera</taxon>
        <taxon>Polyphaga</taxon>
        <taxon>Cucujiformia</taxon>
        <taxon>Chrysomeloidea</taxon>
        <taxon>Chrysomelidae</taxon>
        <taxon>Bruchinae</taxon>
        <taxon>Bruchini</taxon>
        <taxon>Acanthoscelides</taxon>
    </lineage>
</organism>
<evidence type="ECO:0000256" key="1">
    <source>
        <dbReference type="SAM" id="Coils"/>
    </source>
</evidence>
<comment type="caution">
    <text evidence="3">The sequence shown here is derived from an EMBL/GenBank/DDBJ whole genome shotgun (WGS) entry which is preliminary data.</text>
</comment>
<dbReference type="Proteomes" id="UP001152888">
    <property type="component" value="Unassembled WGS sequence"/>
</dbReference>
<dbReference type="OrthoDB" id="6768132at2759"/>
<feature type="compositionally biased region" description="Basic and acidic residues" evidence="2">
    <location>
        <begin position="418"/>
        <end position="429"/>
    </location>
</feature>
<evidence type="ECO:0000256" key="2">
    <source>
        <dbReference type="SAM" id="MobiDB-lite"/>
    </source>
</evidence>
<feature type="region of interest" description="Disordered" evidence="2">
    <location>
        <begin position="242"/>
        <end position="264"/>
    </location>
</feature>
<feature type="compositionally biased region" description="Polar residues" evidence="2">
    <location>
        <begin position="247"/>
        <end position="264"/>
    </location>
</feature>
<name>A0A9P0PTN0_ACAOB</name>
<keyword evidence="4" id="KW-1185">Reference proteome</keyword>
<gene>
    <name evidence="3" type="ORF">ACAOBT_LOCUS23314</name>
</gene>